<gene>
    <name evidence="6 7" type="primary">rsmG</name>
    <name evidence="7" type="ORF">HYG85_10620</name>
</gene>
<keyword evidence="5 6" id="KW-0949">S-adenosyl-L-methionine</keyword>
<comment type="similarity">
    <text evidence="6">Belongs to the methyltransferase superfamily. RNA methyltransferase RsmG family.</text>
</comment>
<dbReference type="Proteomes" id="UP000677305">
    <property type="component" value="Chromosome"/>
</dbReference>
<feature type="binding site" evidence="6">
    <location>
        <position position="148"/>
    </location>
    <ligand>
        <name>S-adenosyl-L-methionine</name>
        <dbReference type="ChEBI" id="CHEBI:59789"/>
    </ligand>
</feature>
<dbReference type="SUPFAM" id="SSF53335">
    <property type="entry name" value="S-adenosyl-L-methionine-dependent methyltransferases"/>
    <property type="match status" value="1"/>
</dbReference>
<keyword evidence="8" id="KW-1185">Reference proteome</keyword>
<dbReference type="EC" id="2.1.1.-" evidence="6"/>
<organism evidence="7 8">
    <name type="scientific">Vallitalea guaymasensis</name>
    <dbReference type="NCBI Taxonomy" id="1185412"/>
    <lineage>
        <taxon>Bacteria</taxon>
        <taxon>Bacillati</taxon>
        <taxon>Bacillota</taxon>
        <taxon>Clostridia</taxon>
        <taxon>Lachnospirales</taxon>
        <taxon>Vallitaleaceae</taxon>
        <taxon>Vallitalea</taxon>
    </lineage>
</organism>
<dbReference type="InterPro" id="IPR029063">
    <property type="entry name" value="SAM-dependent_MTases_sf"/>
</dbReference>
<dbReference type="Pfam" id="PF02527">
    <property type="entry name" value="GidB"/>
    <property type="match status" value="1"/>
</dbReference>
<feature type="binding site" evidence="6">
    <location>
        <position position="78"/>
    </location>
    <ligand>
        <name>S-adenosyl-L-methionine</name>
        <dbReference type="ChEBI" id="CHEBI:59789"/>
    </ligand>
</feature>
<dbReference type="FunFam" id="3.40.50.150:FF:000041">
    <property type="entry name" value="Ribosomal RNA small subunit methyltransferase G"/>
    <property type="match status" value="1"/>
</dbReference>
<dbReference type="EMBL" id="CP058561">
    <property type="protein sequence ID" value="QUH29356.1"/>
    <property type="molecule type" value="Genomic_DNA"/>
</dbReference>
<comment type="caution">
    <text evidence="6">Lacks conserved residue(s) required for the propagation of feature annotation.</text>
</comment>
<feature type="binding site" evidence="6">
    <location>
        <begin position="129"/>
        <end position="130"/>
    </location>
    <ligand>
        <name>S-adenosyl-L-methionine</name>
        <dbReference type="ChEBI" id="CHEBI:59789"/>
    </ligand>
</feature>
<dbReference type="RefSeq" id="WP_212693453.1">
    <property type="nucleotide sequence ID" value="NZ_CP058561.1"/>
</dbReference>
<evidence type="ECO:0000313" key="7">
    <source>
        <dbReference type="EMBL" id="QUH29356.1"/>
    </source>
</evidence>
<protein>
    <recommendedName>
        <fullName evidence="6">Ribosomal RNA small subunit methyltransferase G</fullName>
        <ecNumber evidence="6">2.1.1.-</ecNumber>
    </recommendedName>
    <alternativeName>
        <fullName evidence="6">16S rRNA 7-methylguanosine methyltransferase</fullName>
        <shortName evidence="6">16S rRNA m7G methyltransferase</shortName>
    </alternativeName>
</protein>
<comment type="function">
    <text evidence="6">Specifically methylates the N7 position of a guanine in 16S rRNA.</text>
</comment>
<dbReference type="HAMAP" id="MF_00074">
    <property type="entry name" value="16SrRNA_methyltr_G"/>
    <property type="match status" value="1"/>
</dbReference>
<evidence type="ECO:0000256" key="1">
    <source>
        <dbReference type="ARBA" id="ARBA00022490"/>
    </source>
</evidence>
<evidence type="ECO:0000256" key="6">
    <source>
        <dbReference type="HAMAP-Rule" id="MF_00074"/>
    </source>
</evidence>
<accession>A0A8J8MAF3</accession>
<dbReference type="PIRSF" id="PIRSF003078">
    <property type="entry name" value="GidB"/>
    <property type="match status" value="1"/>
</dbReference>
<evidence type="ECO:0000256" key="5">
    <source>
        <dbReference type="ARBA" id="ARBA00022691"/>
    </source>
</evidence>
<evidence type="ECO:0000256" key="4">
    <source>
        <dbReference type="ARBA" id="ARBA00022679"/>
    </source>
</evidence>
<dbReference type="PANTHER" id="PTHR31760">
    <property type="entry name" value="S-ADENOSYL-L-METHIONINE-DEPENDENT METHYLTRANSFERASES SUPERFAMILY PROTEIN"/>
    <property type="match status" value="1"/>
</dbReference>
<dbReference type="PANTHER" id="PTHR31760:SF0">
    <property type="entry name" value="S-ADENOSYL-L-METHIONINE-DEPENDENT METHYLTRANSFERASES SUPERFAMILY PROTEIN"/>
    <property type="match status" value="1"/>
</dbReference>
<keyword evidence="1 6" id="KW-0963">Cytoplasm</keyword>
<proteinExistence type="inferred from homology"/>
<sequence>MRYNHILIEGAEKLGFKLTDNQVKQFDKYYEMLIEWNNKINLTSIVDEQEVIIKHFLDSIAIKNVMDLSISNSLIDLGTGAGFPGIPLKIVYPHLKVTLVDSLNKRINFLSNVIDELLLDDIVCIHSRAEDLGNTDIYREQFDICVSRAVADLSVLSEYCIPFVRCGGYFIPYKSSKSSDEIEISRNAISKLGGFLEETQNVEIPFSEIERSFVLIKKEKITPNKYPRKAGKPKKNPLR</sequence>
<dbReference type="NCBIfam" id="TIGR00138">
    <property type="entry name" value="rsmG_gidB"/>
    <property type="match status" value="1"/>
</dbReference>
<feature type="binding site" evidence="6">
    <location>
        <position position="83"/>
    </location>
    <ligand>
        <name>S-adenosyl-L-methionine</name>
        <dbReference type="ChEBI" id="CHEBI:59789"/>
    </ligand>
</feature>
<reference evidence="7 8" key="1">
    <citation type="submission" date="2020-07" db="EMBL/GenBank/DDBJ databases">
        <title>Vallitalea guaymasensis genome.</title>
        <authorList>
            <person name="Postec A."/>
        </authorList>
    </citation>
    <scope>NUCLEOTIDE SEQUENCE [LARGE SCALE GENOMIC DNA]</scope>
    <source>
        <strain evidence="7 8">Ra1766G1</strain>
    </source>
</reference>
<dbReference type="KEGG" id="vgu:HYG85_10620"/>
<evidence type="ECO:0000256" key="3">
    <source>
        <dbReference type="ARBA" id="ARBA00022603"/>
    </source>
</evidence>
<keyword evidence="2 6" id="KW-0698">rRNA processing</keyword>
<dbReference type="GO" id="GO:0070043">
    <property type="term" value="F:rRNA (guanine-N7-)-methyltransferase activity"/>
    <property type="evidence" value="ECO:0007669"/>
    <property type="project" value="UniProtKB-UniRule"/>
</dbReference>
<comment type="subcellular location">
    <subcellularLocation>
        <location evidence="6">Cytoplasm</location>
    </subcellularLocation>
</comment>
<name>A0A8J8MAF3_9FIRM</name>
<dbReference type="InterPro" id="IPR003682">
    <property type="entry name" value="rRNA_ssu_MeTfrase_G"/>
</dbReference>
<dbReference type="AlphaFoldDB" id="A0A8J8MAF3"/>
<evidence type="ECO:0000256" key="2">
    <source>
        <dbReference type="ARBA" id="ARBA00022552"/>
    </source>
</evidence>
<evidence type="ECO:0000313" key="8">
    <source>
        <dbReference type="Proteomes" id="UP000677305"/>
    </source>
</evidence>
<dbReference type="Gene3D" id="3.40.50.150">
    <property type="entry name" value="Vaccinia Virus protein VP39"/>
    <property type="match status" value="1"/>
</dbReference>
<keyword evidence="3 6" id="KW-0489">Methyltransferase</keyword>
<dbReference type="GO" id="GO:0005829">
    <property type="term" value="C:cytosol"/>
    <property type="evidence" value="ECO:0007669"/>
    <property type="project" value="TreeGrafter"/>
</dbReference>
<keyword evidence="4 6" id="KW-0808">Transferase</keyword>